<dbReference type="Proteomes" id="UP000805193">
    <property type="component" value="Unassembled WGS sequence"/>
</dbReference>
<organism evidence="1 2">
    <name type="scientific">Ixodes persulcatus</name>
    <name type="common">Taiga tick</name>
    <dbReference type="NCBI Taxonomy" id="34615"/>
    <lineage>
        <taxon>Eukaryota</taxon>
        <taxon>Metazoa</taxon>
        <taxon>Ecdysozoa</taxon>
        <taxon>Arthropoda</taxon>
        <taxon>Chelicerata</taxon>
        <taxon>Arachnida</taxon>
        <taxon>Acari</taxon>
        <taxon>Parasitiformes</taxon>
        <taxon>Ixodida</taxon>
        <taxon>Ixodoidea</taxon>
        <taxon>Ixodidae</taxon>
        <taxon>Ixodinae</taxon>
        <taxon>Ixodes</taxon>
    </lineage>
</organism>
<keyword evidence="2" id="KW-1185">Reference proteome</keyword>
<evidence type="ECO:0000313" key="2">
    <source>
        <dbReference type="Proteomes" id="UP000805193"/>
    </source>
</evidence>
<sequence>MKLNAGPSTGPCYQRHDAATGAARFLIARFTESKCLDRALFSALLLLPAESVEFTVRLRALQQKCRLEFQGTSASRSLSLLRKDFHVGKYRAEIIAAFRDDDGRLDDDPHRRRPRATTATENRHILEAALGDPFRAARDIRDALELEISDTTVRRRLYDAGLHSRVACQSPLLMEKHSSCGLTSPILFEIGLWRTGPTSSAATSLRSAPS</sequence>
<comment type="caution">
    <text evidence="1">The sequence shown here is derived from an EMBL/GenBank/DDBJ whole genome shotgun (WGS) entry which is preliminary data.</text>
</comment>
<proteinExistence type="predicted"/>
<name>A0AC60NW19_IXOPE</name>
<accession>A0AC60NW19</accession>
<gene>
    <name evidence="1" type="ORF">HPB47_011534</name>
</gene>
<evidence type="ECO:0000313" key="1">
    <source>
        <dbReference type="EMBL" id="KAG0411352.1"/>
    </source>
</evidence>
<dbReference type="EMBL" id="JABSTQ010011438">
    <property type="protein sequence ID" value="KAG0411352.1"/>
    <property type="molecule type" value="Genomic_DNA"/>
</dbReference>
<protein>
    <submittedName>
        <fullName evidence="1">Uncharacterized protein</fullName>
    </submittedName>
</protein>
<reference evidence="1 2" key="1">
    <citation type="journal article" date="2020" name="Cell">
        <title>Large-Scale Comparative Analyses of Tick Genomes Elucidate Their Genetic Diversity and Vector Capacities.</title>
        <authorList>
            <consortium name="Tick Genome and Microbiome Consortium (TIGMIC)"/>
            <person name="Jia N."/>
            <person name="Wang J."/>
            <person name="Shi W."/>
            <person name="Du L."/>
            <person name="Sun Y."/>
            <person name="Zhan W."/>
            <person name="Jiang J.F."/>
            <person name="Wang Q."/>
            <person name="Zhang B."/>
            <person name="Ji P."/>
            <person name="Bell-Sakyi L."/>
            <person name="Cui X.M."/>
            <person name="Yuan T.T."/>
            <person name="Jiang B.G."/>
            <person name="Yang W.F."/>
            <person name="Lam T.T."/>
            <person name="Chang Q.C."/>
            <person name="Ding S.J."/>
            <person name="Wang X.J."/>
            <person name="Zhu J.G."/>
            <person name="Ruan X.D."/>
            <person name="Zhao L."/>
            <person name="Wei J.T."/>
            <person name="Ye R.Z."/>
            <person name="Que T.C."/>
            <person name="Du C.H."/>
            <person name="Zhou Y.H."/>
            <person name="Cheng J.X."/>
            <person name="Dai P.F."/>
            <person name="Guo W.B."/>
            <person name="Han X.H."/>
            <person name="Huang E.J."/>
            <person name="Li L.F."/>
            <person name="Wei W."/>
            <person name="Gao Y.C."/>
            <person name="Liu J.Z."/>
            <person name="Shao H.Z."/>
            <person name="Wang X."/>
            <person name="Wang C.C."/>
            <person name="Yang T.C."/>
            <person name="Huo Q.B."/>
            <person name="Li W."/>
            <person name="Chen H.Y."/>
            <person name="Chen S.E."/>
            <person name="Zhou L.G."/>
            <person name="Ni X.B."/>
            <person name="Tian J.H."/>
            <person name="Sheng Y."/>
            <person name="Liu T."/>
            <person name="Pan Y.S."/>
            <person name="Xia L.Y."/>
            <person name="Li J."/>
            <person name="Zhao F."/>
            <person name="Cao W.C."/>
        </authorList>
    </citation>
    <scope>NUCLEOTIDE SEQUENCE [LARGE SCALE GENOMIC DNA]</scope>
    <source>
        <strain evidence="1">Iper-2018</strain>
    </source>
</reference>